<dbReference type="HOGENOM" id="CLU_635699_0_0_2"/>
<dbReference type="STRING" id="323259.Mhun_3113"/>
<organism evidence="2 3">
    <name type="scientific">Methanospirillum hungatei JF-1 (strain ATCC 27890 / DSM 864 / NBRC 100397 / JF-1)</name>
    <dbReference type="NCBI Taxonomy" id="323259"/>
    <lineage>
        <taxon>Archaea</taxon>
        <taxon>Methanobacteriati</taxon>
        <taxon>Methanobacteriota</taxon>
        <taxon>Stenosarchaea group</taxon>
        <taxon>Methanomicrobia</taxon>
        <taxon>Methanomicrobiales</taxon>
        <taxon>Methanospirillaceae</taxon>
        <taxon>Methanospirillum</taxon>
    </lineage>
</organism>
<dbReference type="EMBL" id="CP000254">
    <property type="protein sequence ID" value="ABD42800.1"/>
    <property type="molecule type" value="Genomic_DNA"/>
</dbReference>
<sequence>MITCHLMNGKFETQNTENFDEISHIIENKRKALAAIPLDAIIKILDVLGKGILKKPEINTHPGVSYISLWLRRENLDLICRVNYSNKGYLDGFLQTETNFLMMAQPRGIVCHWIAANMPTLGFFSIVQAILSKNGNIVKMPEVFVPLILSILRELVNISVNYNGVTYSGKTLLDTIAIVTFEGKSARLSEKFSLAGDCRVIFGGSKAVRAISLLPCKDHCETIIFGPKYSFAVFDKQYIESDSFKSSLPMMVKDIAVFNQMACSSPHVVFMEKNKYPIMTIASWIQDTFKDLPETLRNQEISTGHSSKIINTRTRYLLSDEKNCIAPSDLSWTILIDQEICLEEPIQGKCIFIKEINSINDVIPLVNHKIQAISVGILNQEKREVFARDITSQGVDRIVNPGTMHDFTQPWDGIMTLNRLVRWVILRNN</sequence>
<name>Q2FUK5_METHJ</name>
<evidence type="ECO:0000313" key="2">
    <source>
        <dbReference type="EMBL" id="ABD42800.1"/>
    </source>
</evidence>
<dbReference type="RefSeq" id="WP_011450049.1">
    <property type="nucleotide sequence ID" value="NC_007796.1"/>
</dbReference>
<dbReference type="EnsemblBacteria" id="ABD42800">
    <property type="protein sequence ID" value="ABD42800"/>
    <property type="gene ID" value="Mhun_3113"/>
</dbReference>
<dbReference type="GO" id="GO:0003995">
    <property type="term" value="F:acyl-CoA dehydrogenase activity"/>
    <property type="evidence" value="ECO:0007669"/>
    <property type="project" value="InterPro"/>
</dbReference>
<dbReference type="OrthoDB" id="115390at2157"/>
<dbReference type="GeneID" id="3921949"/>
<keyword evidence="3" id="KW-1185">Reference proteome</keyword>
<dbReference type="AlphaFoldDB" id="Q2FUK5"/>
<dbReference type="GO" id="GO:0008218">
    <property type="term" value="P:bioluminescence"/>
    <property type="evidence" value="ECO:0007669"/>
    <property type="project" value="InterPro"/>
</dbReference>
<evidence type="ECO:0000256" key="1">
    <source>
        <dbReference type="ARBA" id="ARBA00022857"/>
    </source>
</evidence>
<dbReference type="InParanoid" id="Q2FUK5"/>
<accession>Q2FUK5</accession>
<gene>
    <name evidence="2" type="ordered locus">Mhun_3113</name>
</gene>
<dbReference type="Proteomes" id="UP000001941">
    <property type="component" value="Chromosome"/>
</dbReference>
<protein>
    <submittedName>
        <fullName evidence="2">Acyl protein synthase/acyl-CoA reductase RfbN</fullName>
    </submittedName>
</protein>
<evidence type="ECO:0000313" key="3">
    <source>
        <dbReference type="Proteomes" id="UP000001941"/>
    </source>
</evidence>
<dbReference type="KEGG" id="mhu:Mhun_3113"/>
<dbReference type="InterPro" id="IPR008670">
    <property type="entry name" value="CoA_reduct_LuxC"/>
</dbReference>
<proteinExistence type="predicted"/>
<reference evidence="3" key="1">
    <citation type="journal article" date="2016" name="Stand. Genomic Sci.">
        <title>Complete genome sequence of Methanospirillum hungatei type strain JF1.</title>
        <authorList>
            <person name="Gunsalus R.P."/>
            <person name="Cook L.E."/>
            <person name="Crable B."/>
            <person name="Rohlin L."/>
            <person name="McDonald E."/>
            <person name="Mouttaki H."/>
            <person name="Sieber J.R."/>
            <person name="Poweleit N."/>
            <person name="Zhou H."/>
            <person name="Lapidus A.L."/>
            <person name="Daligault H.E."/>
            <person name="Land M."/>
            <person name="Gilna P."/>
            <person name="Ivanova N."/>
            <person name="Kyrpides N."/>
            <person name="Culley D.E."/>
            <person name="McInerney M.J."/>
        </authorList>
    </citation>
    <scope>NUCLEOTIDE SEQUENCE [LARGE SCALE GENOMIC DNA]</scope>
    <source>
        <strain evidence="3">ATCC 27890 / DSM 864 / NBRC 100397 / JF-1</strain>
    </source>
</reference>
<dbReference type="Pfam" id="PF05893">
    <property type="entry name" value="LuxC"/>
    <property type="match status" value="1"/>
</dbReference>
<dbReference type="CDD" id="cd07080">
    <property type="entry name" value="ALDH_Acyl-CoA-Red_LuxC"/>
    <property type="match status" value="1"/>
</dbReference>
<dbReference type="eggNOG" id="arCOG09601">
    <property type="taxonomic scope" value="Archaea"/>
</dbReference>
<keyword evidence="1" id="KW-0521">NADP</keyword>